<dbReference type="EMBL" id="JAPYKS010000026">
    <property type="protein sequence ID" value="MEI9412345.1"/>
    <property type="molecule type" value="Genomic_DNA"/>
</dbReference>
<dbReference type="InterPro" id="IPR002525">
    <property type="entry name" value="Transp_IS110-like_N"/>
</dbReference>
<dbReference type="RefSeq" id="WP_337108753.1">
    <property type="nucleotide sequence ID" value="NZ_JAPYKS010000026.1"/>
</dbReference>
<evidence type="ECO:0000313" key="3">
    <source>
        <dbReference type="Proteomes" id="UP001387293"/>
    </source>
</evidence>
<feature type="non-terminal residue" evidence="2">
    <location>
        <position position="130"/>
    </location>
</feature>
<dbReference type="Pfam" id="PF01548">
    <property type="entry name" value="DEDD_Tnp_IS110"/>
    <property type="match status" value="1"/>
</dbReference>
<evidence type="ECO:0000313" key="2">
    <source>
        <dbReference type="EMBL" id="MEI9412345.1"/>
    </source>
</evidence>
<dbReference type="Proteomes" id="UP001387293">
    <property type="component" value="Unassembled WGS sequence"/>
</dbReference>
<sequence>MKYFAGLDVSLEETAICVVDESSRIVKETRAASEPQALSDALRKLDLPLERIGLEACSLTAWLHDGLCAEGLPAICIETRQANAAMKTMPNKTDRNDARALAQIMRTGWYRQVHVKSRQCRLWRALLVAR</sequence>
<dbReference type="PANTHER" id="PTHR33055:SF3">
    <property type="entry name" value="PUTATIVE TRANSPOSASE FOR IS117-RELATED"/>
    <property type="match status" value="1"/>
</dbReference>
<dbReference type="InterPro" id="IPR047650">
    <property type="entry name" value="Transpos_IS110"/>
</dbReference>
<gene>
    <name evidence="2" type="ORF">O7A60_26850</name>
</gene>
<protein>
    <submittedName>
        <fullName evidence="2">Transposase</fullName>
    </submittedName>
</protein>
<evidence type="ECO:0000259" key="1">
    <source>
        <dbReference type="Pfam" id="PF01548"/>
    </source>
</evidence>
<keyword evidence="3" id="KW-1185">Reference proteome</keyword>
<feature type="domain" description="Transposase IS110-like N-terminal" evidence="1">
    <location>
        <begin position="5"/>
        <end position="127"/>
    </location>
</feature>
<dbReference type="PANTHER" id="PTHR33055">
    <property type="entry name" value="TRANSPOSASE FOR INSERTION SEQUENCE ELEMENT IS1111A"/>
    <property type="match status" value="1"/>
</dbReference>
<name>A0ABU8L4V1_9HYPH</name>
<organism evidence="2 3">
    <name type="scientific">Mesorhizobium salmacidum</name>
    <dbReference type="NCBI Taxonomy" id="3015171"/>
    <lineage>
        <taxon>Bacteria</taxon>
        <taxon>Pseudomonadati</taxon>
        <taxon>Pseudomonadota</taxon>
        <taxon>Alphaproteobacteria</taxon>
        <taxon>Hyphomicrobiales</taxon>
        <taxon>Phyllobacteriaceae</taxon>
        <taxon>Mesorhizobium</taxon>
    </lineage>
</organism>
<accession>A0ABU8L4V1</accession>
<proteinExistence type="predicted"/>
<reference evidence="2 3" key="1">
    <citation type="submission" date="2022-12" db="EMBL/GenBank/DDBJ databases">
        <authorList>
            <person name="Muema E."/>
        </authorList>
    </citation>
    <scope>NUCLEOTIDE SEQUENCE [LARGE SCALE GENOMIC DNA]</scope>
    <source>
        <strain evidence="3">1326</strain>
    </source>
</reference>
<comment type="caution">
    <text evidence="2">The sequence shown here is derived from an EMBL/GenBank/DDBJ whole genome shotgun (WGS) entry which is preliminary data.</text>
</comment>